<gene>
    <name evidence="1" type="ORF">NCTC10376_01312</name>
</gene>
<accession>A0A379F767</accession>
<reference evidence="1 2" key="1">
    <citation type="submission" date="2018-06" db="EMBL/GenBank/DDBJ databases">
        <authorList>
            <consortium name="Pathogen Informatics"/>
            <person name="Doyle S."/>
        </authorList>
    </citation>
    <scope>NUCLEOTIDE SEQUENCE [LARGE SCALE GENOMIC DNA]</scope>
    <source>
        <strain evidence="1 2">NCTC10376</strain>
    </source>
</reference>
<sequence length="251" mass="29801">MTTPLRTITFINSAYPKPHNIEEFVWSGRLDKYGQLWFDLHLRSASYYLSEGKDYPDDIDEDELEDEEEYTSLVDWQSRIVWDNYHRCTLSSTFWSDEKGILLSTGEVPFDFDKFITYQFNLDTAPQINNSEDNDEPTEISAFSIYLLGHDECKNHQIHFQRQQDNTYHINWSGKIALTYGGFDEFIHQFIARLENISFDGFYFPKSWDLDKATVEFKKVLSHFEHYKFTLINPKSQIKQWKLSYIGENQS</sequence>
<organism evidence="1 2">
    <name type="scientific">Proteus vulgaris</name>
    <dbReference type="NCBI Taxonomy" id="585"/>
    <lineage>
        <taxon>Bacteria</taxon>
        <taxon>Pseudomonadati</taxon>
        <taxon>Pseudomonadota</taxon>
        <taxon>Gammaproteobacteria</taxon>
        <taxon>Enterobacterales</taxon>
        <taxon>Morganellaceae</taxon>
        <taxon>Proteus</taxon>
    </lineage>
</organism>
<evidence type="ECO:0000313" key="2">
    <source>
        <dbReference type="Proteomes" id="UP000254331"/>
    </source>
</evidence>
<protein>
    <submittedName>
        <fullName evidence="1">Uncharacterized protein</fullName>
    </submittedName>
</protein>
<name>A0A379F767_PROVU</name>
<dbReference type="EMBL" id="UGTW01000001">
    <property type="protein sequence ID" value="SUC15468.1"/>
    <property type="molecule type" value="Genomic_DNA"/>
</dbReference>
<evidence type="ECO:0000313" key="1">
    <source>
        <dbReference type="EMBL" id="SUC15468.1"/>
    </source>
</evidence>
<dbReference type="Proteomes" id="UP000254331">
    <property type="component" value="Unassembled WGS sequence"/>
</dbReference>
<proteinExistence type="predicted"/>
<dbReference type="RefSeq" id="WP_103005002.1">
    <property type="nucleotide sequence ID" value="NZ_CABMNT010000002.1"/>
</dbReference>
<dbReference type="GeneID" id="93395615"/>
<dbReference type="AlphaFoldDB" id="A0A379F767"/>